<name>A0A1D8KS96_9CAUD</name>
<gene>
    <name evidence="1" type="ORF">P090810_049</name>
</gene>
<keyword evidence="2" id="KW-1185">Reference proteome</keyword>
<evidence type="ECO:0000313" key="2">
    <source>
        <dbReference type="Proteomes" id="UP000204364"/>
    </source>
</evidence>
<dbReference type="OrthoDB" id="19205at10239"/>
<accession>A0A1D8KS96</accession>
<organism evidence="1 2">
    <name type="scientific">Synechococcus phage S-WAM1</name>
    <dbReference type="NCBI Taxonomy" id="1815521"/>
    <lineage>
        <taxon>Viruses</taxon>
        <taxon>Duplodnaviria</taxon>
        <taxon>Heunggongvirae</taxon>
        <taxon>Uroviricota</taxon>
        <taxon>Caudoviricetes</taxon>
        <taxon>Pantevenvirales</taxon>
        <taxon>Kyanoviridae</taxon>
        <taxon>Sokavirus</taxon>
        <taxon>Sokavirus swam1</taxon>
    </lineage>
</organism>
<reference evidence="1 2" key="1">
    <citation type="journal article" date="2016" name="Virology">
        <title>The genomic content and context of auxiliary metabolic genes in marine cyanomyoviruses.</title>
        <authorList>
            <person name="Crummett L.T."/>
            <person name="Puxty R.J."/>
            <person name="Weihe C."/>
            <person name="Marston M.F."/>
            <person name="Martiny J.B."/>
        </authorList>
    </citation>
    <scope>NUCLEOTIDE SEQUENCE [LARGE SCALE GENOMIC DNA]</scope>
    <source>
        <strain evidence="1">0810PA09</strain>
    </source>
</reference>
<sequence>MSIPNFKSQEDWQEFLNIFDDQWQCKREMLNRVKDDMLPGYNWDQIQPKTLEVINDIVSNLVYECERQFKETHQDYKTDDDDMFIPYRSFKENVLEALNEALTPYDLVHRDSQ</sequence>
<dbReference type="RefSeq" id="YP_009325038.1">
    <property type="nucleotide sequence ID" value="NC_031944.1"/>
</dbReference>
<dbReference type="GeneID" id="30310002"/>
<dbReference type="Proteomes" id="UP000204364">
    <property type="component" value="Segment"/>
</dbReference>
<evidence type="ECO:0000313" key="1">
    <source>
        <dbReference type="EMBL" id="AOV61522.1"/>
    </source>
</evidence>
<proteinExistence type="predicted"/>
<dbReference type="EMBL" id="KU686210">
    <property type="protein sequence ID" value="AOV61522.1"/>
    <property type="molecule type" value="Genomic_DNA"/>
</dbReference>
<protein>
    <submittedName>
        <fullName evidence="1">Uncharacterized protein</fullName>
    </submittedName>
</protein>
<dbReference type="KEGG" id="vg:30310002"/>